<comment type="similarity">
    <text evidence="5">Belongs to the sirtuin family. Class II subfamily.</text>
</comment>
<evidence type="ECO:0000256" key="4">
    <source>
        <dbReference type="ARBA" id="ARBA00023027"/>
    </source>
</evidence>
<evidence type="ECO:0000313" key="9">
    <source>
        <dbReference type="Proteomes" id="UP000431092"/>
    </source>
</evidence>
<organism evidence="8 9">
    <name type="scientific">Arsenicicoccus cauae</name>
    <dbReference type="NCBI Taxonomy" id="2663847"/>
    <lineage>
        <taxon>Bacteria</taxon>
        <taxon>Bacillati</taxon>
        <taxon>Actinomycetota</taxon>
        <taxon>Actinomycetes</taxon>
        <taxon>Micrococcales</taxon>
        <taxon>Intrasporangiaceae</taxon>
        <taxon>Arsenicicoccus</taxon>
    </lineage>
</organism>
<dbReference type="RefSeq" id="WP_154593075.1">
    <property type="nucleotide sequence ID" value="NZ_WLVL01000023.1"/>
</dbReference>
<dbReference type="NCBIfam" id="NF003738">
    <property type="entry name" value="PRK05333.1"/>
    <property type="match status" value="1"/>
</dbReference>
<dbReference type="SUPFAM" id="SSF52467">
    <property type="entry name" value="DHS-like NAD/FAD-binding domain"/>
    <property type="match status" value="1"/>
</dbReference>
<evidence type="ECO:0000256" key="3">
    <source>
        <dbReference type="ARBA" id="ARBA00022833"/>
    </source>
</evidence>
<dbReference type="PANTHER" id="PTHR11085">
    <property type="entry name" value="NAD-DEPENDENT PROTEIN DEACYLASE SIRTUIN-5, MITOCHONDRIAL-RELATED"/>
    <property type="match status" value="1"/>
</dbReference>
<dbReference type="InterPro" id="IPR003000">
    <property type="entry name" value="Sirtuin"/>
</dbReference>
<dbReference type="PANTHER" id="PTHR11085:SF10">
    <property type="entry name" value="NAD-DEPENDENT PROTEIN DEACYLASE SIRTUIN-5, MITOCHONDRIAL-RELATED"/>
    <property type="match status" value="1"/>
</dbReference>
<dbReference type="AlphaFoldDB" id="A0A6I3IG66"/>
<comment type="cofactor">
    <cofactor evidence="5">
        <name>Zn(2+)</name>
        <dbReference type="ChEBI" id="CHEBI:29105"/>
    </cofactor>
    <text evidence="5">Binds 1 zinc ion per subunit.</text>
</comment>
<dbReference type="HAMAP" id="MF_01967">
    <property type="entry name" value="Sirtuin_ClassII"/>
    <property type="match status" value="1"/>
</dbReference>
<feature type="binding site" evidence="5">
    <location>
        <begin position="215"/>
        <end position="217"/>
    </location>
    <ligand>
        <name>NAD(+)</name>
        <dbReference type="ChEBI" id="CHEBI:57540"/>
    </ligand>
</feature>
<dbReference type="EC" id="2.3.1.286" evidence="5"/>
<keyword evidence="5" id="KW-0963">Cytoplasm</keyword>
<dbReference type="InterPro" id="IPR026590">
    <property type="entry name" value="Ssirtuin_cat_dom"/>
</dbReference>
<dbReference type="InterPro" id="IPR029035">
    <property type="entry name" value="DHS-like_NAD/FAD-binding_dom"/>
</dbReference>
<sequence>MILDQLARLVHDGGVVALTGAGMSTESGIPDYRGPDGRRRVQPMQYSELLSGPEARRRYWARAYVGWERFTGARPNAGHRALAAIQRAGLVDGVITQNVDGLHQQAGTQDVLELHGTLSVVRCLTCEDRTSREEVQRRLAEANPDFQVHSDEVRPDGDIALPDGVVQRFHLAHCVVCGSDALKPDVVFFGESVPRERVDEAYRRVETASALLVLGSSLQVMSGYRFVRRADALGLPVGIITRGRTRGDDQATWQLDAPLGPSLTGLARRLGIDDDLGPVVDGEYATGLPLGLV</sequence>
<feature type="binding site" evidence="5 6">
    <location>
        <position position="126"/>
    </location>
    <ligand>
        <name>Zn(2+)</name>
        <dbReference type="ChEBI" id="CHEBI:29105"/>
    </ligand>
</feature>
<keyword evidence="2 5" id="KW-0479">Metal-binding</keyword>
<dbReference type="GO" id="GO:0005737">
    <property type="term" value="C:cytoplasm"/>
    <property type="evidence" value="ECO:0007669"/>
    <property type="project" value="UniProtKB-SubCell"/>
</dbReference>
<evidence type="ECO:0000256" key="6">
    <source>
        <dbReference type="PROSITE-ProRule" id="PRU00236"/>
    </source>
</evidence>
<gene>
    <name evidence="5" type="primary">cobB</name>
    <name evidence="8" type="ORF">GGG17_06605</name>
</gene>
<evidence type="ECO:0000313" key="8">
    <source>
        <dbReference type="EMBL" id="MTB71643.1"/>
    </source>
</evidence>
<dbReference type="GO" id="GO:0008270">
    <property type="term" value="F:zinc ion binding"/>
    <property type="evidence" value="ECO:0007669"/>
    <property type="project" value="UniProtKB-UniRule"/>
</dbReference>
<feature type="active site" description="Proton acceptor" evidence="5 6">
    <location>
        <position position="115"/>
    </location>
</feature>
<dbReference type="GO" id="GO:0017136">
    <property type="term" value="F:histone deacetylase activity, NAD-dependent"/>
    <property type="evidence" value="ECO:0007669"/>
    <property type="project" value="TreeGrafter"/>
</dbReference>
<dbReference type="InterPro" id="IPR050134">
    <property type="entry name" value="NAD-dep_sirtuin_deacylases"/>
</dbReference>
<keyword evidence="9" id="KW-1185">Reference proteome</keyword>
<dbReference type="Gene3D" id="3.40.50.1220">
    <property type="entry name" value="TPP-binding domain"/>
    <property type="match status" value="1"/>
</dbReference>
<keyword evidence="4 5" id="KW-0520">NAD</keyword>
<name>A0A6I3IG66_9MICO</name>
<comment type="catalytic activity">
    <reaction evidence="5">
        <text>N(6)-acetyl-L-lysyl-[protein] + NAD(+) + H2O = 2''-O-acetyl-ADP-D-ribose + nicotinamide + L-lysyl-[protein]</text>
        <dbReference type="Rhea" id="RHEA:43636"/>
        <dbReference type="Rhea" id="RHEA-COMP:9752"/>
        <dbReference type="Rhea" id="RHEA-COMP:10731"/>
        <dbReference type="ChEBI" id="CHEBI:15377"/>
        <dbReference type="ChEBI" id="CHEBI:17154"/>
        <dbReference type="ChEBI" id="CHEBI:29969"/>
        <dbReference type="ChEBI" id="CHEBI:57540"/>
        <dbReference type="ChEBI" id="CHEBI:61930"/>
        <dbReference type="ChEBI" id="CHEBI:83767"/>
        <dbReference type="EC" id="2.3.1.286"/>
    </reaction>
</comment>
<evidence type="ECO:0000256" key="1">
    <source>
        <dbReference type="ARBA" id="ARBA00022679"/>
    </source>
</evidence>
<comment type="caution">
    <text evidence="8">The sequence shown here is derived from an EMBL/GenBank/DDBJ whole genome shotgun (WGS) entry which is preliminary data.</text>
</comment>
<evidence type="ECO:0000259" key="7">
    <source>
        <dbReference type="PROSITE" id="PS50305"/>
    </source>
</evidence>
<feature type="binding site" evidence="5 6">
    <location>
        <position position="174"/>
    </location>
    <ligand>
        <name>Zn(2+)</name>
        <dbReference type="ChEBI" id="CHEBI:29105"/>
    </ligand>
</feature>
<proteinExistence type="inferred from homology"/>
<dbReference type="InterPro" id="IPR026591">
    <property type="entry name" value="Sirtuin_cat_small_dom_sf"/>
</dbReference>
<comment type="caution">
    <text evidence="5">Lacks conserved residue(s) required for the propagation of feature annotation.</text>
</comment>
<feature type="binding site" evidence="5">
    <location>
        <begin position="97"/>
        <end position="100"/>
    </location>
    <ligand>
        <name>NAD(+)</name>
        <dbReference type="ChEBI" id="CHEBI:57540"/>
    </ligand>
</feature>
<evidence type="ECO:0000256" key="5">
    <source>
        <dbReference type="HAMAP-Rule" id="MF_01967"/>
    </source>
</evidence>
<dbReference type="PROSITE" id="PS50305">
    <property type="entry name" value="SIRTUIN"/>
    <property type="match status" value="1"/>
</dbReference>
<comment type="function">
    <text evidence="5">NAD-dependent protein deacetylase which modulates the activities of several enzymes which are inactive in their acetylated form.</text>
</comment>
<dbReference type="Proteomes" id="UP000431092">
    <property type="component" value="Unassembled WGS sequence"/>
</dbReference>
<protein>
    <recommendedName>
        <fullName evidence="5">NAD-dependent protein deacetylase</fullName>
        <ecNumber evidence="5">2.3.1.286</ecNumber>
    </recommendedName>
    <alternativeName>
        <fullName evidence="5">Regulatory protein SIR2 homolog</fullName>
    </alternativeName>
</protein>
<evidence type="ECO:0000256" key="2">
    <source>
        <dbReference type="ARBA" id="ARBA00022723"/>
    </source>
</evidence>
<dbReference type="InterPro" id="IPR026587">
    <property type="entry name" value="Sirtuin_class_II"/>
</dbReference>
<dbReference type="EMBL" id="WLVL01000023">
    <property type="protein sequence ID" value="MTB71643.1"/>
    <property type="molecule type" value="Genomic_DNA"/>
</dbReference>
<comment type="subcellular location">
    <subcellularLocation>
        <location evidence="5">Cytoplasm</location>
    </subcellularLocation>
</comment>
<dbReference type="Gene3D" id="3.30.1600.10">
    <property type="entry name" value="SIR2/SIRT2 'Small Domain"/>
    <property type="match status" value="1"/>
</dbReference>
<keyword evidence="3 5" id="KW-0862">Zinc</keyword>
<reference evidence="8 9" key="1">
    <citation type="submission" date="2019-11" db="EMBL/GenBank/DDBJ databases">
        <title>Whole genome sequencing identifies a novel species of the genus Arsenicicoccus isolated from human blood.</title>
        <authorList>
            <person name="Jeong J.H."/>
            <person name="Kweon O.J."/>
            <person name="Kim H.R."/>
            <person name="Kim T.-H."/>
            <person name="Ha S.-M."/>
            <person name="Lee M.-K."/>
        </authorList>
    </citation>
    <scope>NUCLEOTIDE SEQUENCE [LARGE SCALE GENOMIC DNA]</scope>
    <source>
        <strain evidence="8 9">MKL-02</strain>
    </source>
</reference>
<dbReference type="GO" id="GO:0070403">
    <property type="term" value="F:NAD+ binding"/>
    <property type="evidence" value="ECO:0007669"/>
    <property type="project" value="UniProtKB-UniRule"/>
</dbReference>
<dbReference type="Pfam" id="PF02146">
    <property type="entry name" value="SIR2"/>
    <property type="match status" value="1"/>
</dbReference>
<feature type="binding site" evidence="5">
    <location>
        <position position="259"/>
    </location>
    <ligand>
        <name>NAD(+)</name>
        <dbReference type="ChEBI" id="CHEBI:57540"/>
    </ligand>
</feature>
<feature type="binding site" evidence="5 6">
    <location>
        <position position="177"/>
    </location>
    <ligand>
        <name>Zn(2+)</name>
        <dbReference type="ChEBI" id="CHEBI:29105"/>
    </ligand>
</feature>
<feature type="binding site" evidence="5 6">
    <location>
        <position position="123"/>
    </location>
    <ligand>
        <name>Zn(2+)</name>
        <dbReference type="ChEBI" id="CHEBI:29105"/>
    </ligand>
</feature>
<accession>A0A6I3IG66</accession>
<feature type="domain" description="Deacetylase sirtuin-type" evidence="7">
    <location>
        <begin position="1"/>
        <end position="273"/>
    </location>
</feature>
<keyword evidence="1 5" id="KW-0808">Transferase</keyword>